<gene>
    <name evidence="3" type="ORF">HMPREF9719_01054</name>
</gene>
<keyword evidence="2" id="KW-0732">Signal</keyword>
<evidence type="ECO:0000313" key="3">
    <source>
        <dbReference type="EMBL" id="EJZ81982.1"/>
    </source>
</evidence>
<dbReference type="RefSeq" id="WP_004600944.1">
    <property type="nucleotide sequence ID" value="NZ_JH815193.1"/>
</dbReference>
<feature type="chain" id="PRO_5003841409" evidence="2">
    <location>
        <begin position="32"/>
        <end position="601"/>
    </location>
</feature>
<dbReference type="eggNOG" id="ENOG5033VBG">
    <property type="taxonomic scope" value="Bacteria"/>
</dbReference>
<dbReference type="Proteomes" id="UP000006078">
    <property type="component" value="Unassembled WGS sequence"/>
</dbReference>
<feature type="signal peptide" evidence="2">
    <location>
        <begin position="1"/>
        <end position="31"/>
    </location>
</feature>
<keyword evidence="4" id="KW-1185">Reference proteome</keyword>
<feature type="region of interest" description="Disordered" evidence="1">
    <location>
        <begin position="565"/>
        <end position="601"/>
    </location>
</feature>
<name>K0YEN3_9CORY</name>
<protein>
    <submittedName>
        <fullName evidence="3">Actinobacterial surface-anchored protein domain protein</fullName>
    </submittedName>
</protein>
<dbReference type="InterPro" id="IPR022435">
    <property type="entry name" value="Surface-anchored_actinobac"/>
</dbReference>
<dbReference type="HOGENOM" id="CLU_415459_0_0_11"/>
<dbReference type="NCBIfam" id="TIGR03769">
    <property type="entry name" value="P_ac_wall_RPT"/>
    <property type="match status" value="1"/>
</dbReference>
<dbReference type="EMBL" id="AHAE01000047">
    <property type="protein sequence ID" value="EJZ81982.1"/>
    <property type="molecule type" value="Genomic_DNA"/>
</dbReference>
<feature type="non-terminal residue" evidence="3">
    <location>
        <position position="601"/>
    </location>
</feature>
<sequence>MIPTSPTRRAAAAGGAALLAAGLAAAGAAGAATPSTEHVPGELGYGVDVAADAVDTNTGETHPCAGRKLAYRSHVDAIYATHMGGELTTAVVDGQAVVPADEVCVRLAPDADENGVEVSRMVVPPDTPALSFLGEPGEILWNAPQTTATFGEHRWRPVWAGVGAFDPSHELGDGEDLPATVELEITELDGPGEVHTYFYNRGSDTLDHIFSAPDDPKFTHNVGGHSHMNWTFTEPGVYRLTVEAKMTMPDGTVEASEPTVHTWLVGSDEQVGLEPGTTEGLNDIEVPAEKVRDELVGPPEGEGGDNPPAGGETEGGKPGEGQPGEDKPGAGEGQRPGEGTPPPKESAPTLPVERCRLAVSWAEAVPSRIVDKGHVDLGVRGGKGGVEGVATVDGKAASTDYKPEDVAFAVNDSAVTRVPEKTARQLGVDLPRPVWQVPLSQLENPDVPWVGFSTTGLAPEDVEGDVRLSLADVEGPGRIITMQSGITSVERLLDSEQPDREIRLAPRNHEHHAMWFTKPGVYRATFLYRLTPAGGDLTEVPVTTTFLVGNDTIDLARPIVDGKAPLGSCAGGPGTKPGGQQGNGGGPGPQGGDGTPGTRPG</sequence>
<organism evidence="3 4">
    <name type="scientific">Corynebacterium otitidis ATCC 51513</name>
    <dbReference type="NCBI Taxonomy" id="883169"/>
    <lineage>
        <taxon>Bacteria</taxon>
        <taxon>Bacillati</taxon>
        <taxon>Actinomycetota</taxon>
        <taxon>Actinomycetes</taxon>
        <taxon>Mycobacteriales</taxon>
        <taxon>Corynebacteriaceae</taxon>
        <taxon>Corynebacterium</taxon>
    </lineage>
</organism>
<evidence type="ECO:0000256" key="1">
    <source>
        <dbReference type="SAM" id="MobiDB-lite"/>
    </source>
</evidence>
<dbReference type="NCBIfam" id="NF038134">
    <property type="entry name" value="choice_anch_M"/>
    <property type="match status" value="2"/>
</dbReference>
<dbReference type="AlphaFoldDB" id="K0YEN3"/>
<evidence type="ECO:0000256" key="2">
    <source>
        <dbReference type="SAM" id="SignalP"/>
    </source>
</evidence>
<evidence type="ECO:0000313" key="4">
    <source>
        <dbReference type="Proteomes" id="UP000006078"/>
    </source>
</evidence>
<feature type="compositionally biased region" description="Gly residues" evidence="1">
    <location>
        <begin position="569"/>
        <end position="601"/>
    </location>
</feature>
<accession>K0YEN3</accession>
<comment type="caution">
    <text evidence="3">The sequence shown here is derived from an EMBL/GenBank/DDBJ whole genome shotgun (WGS) entry which is preliminary data.</text>
</comment>
<proteinExistence type="predicted"/>
<feature type="compositionally biased region" description="Gly residues" evidence="1">
    <location>
        <begin position="312"/>
        <end position="322"/>
    </location>
</feature>
<reference evidence="3 4" key="1">
    <citation type="submission" date="2012-08" db="EMBL/GenBank/DDBJ databases">
        <title>The Genome Sequence of Turicella otitidis ATCC 51513.</title>
        <authorList>
            <consortium name="The Broad Institute Genome Sequencing Platform"/>
            <person name="Earl A."/>
            <person name="Ward D."/>
            <person name="Feldgarden M."/>
            <person name="Gevers D."/>
            <person name="Huys G."/>
            <person name="Walker B."/>
            <person name="Young S.K."/>
            <person name="Zeng Q."/>
            <person name="Gargeya S."/>
            <person name="Fitzgerald M."/>
            <person name="Haas B."/>
            <person name="Abouelleil A."/>
            <person name="Alvarado L."/>
            <person name="Arachchi H.M."/>
            <person name="Berlin A.M."/>
            <person name="Chapman S.B."/>
            <person name="Goldberg J."/>
            <person name="Griggs A."/>
            <person name="Gujja S."/>
            <person name="Hansen M."/>
            <person name="Howarth C."/>
            <person name="Imamovic A."/>
            <person name="Larimer J."/>
            <person name="McCowen C."/>
            <person name="Montmayeur A."/>
            <person name="Murphy C."/>
            <person name="Neiman D."/>
            <person name="Pearson M."/>
            <person name="Priest M."/>
            <person name="Roberts A."/>
            <person name="Saif S."/>
            <person name="Shea T."/>
            <person name="Sisk P."/>
            <person name="Sykes S."/>
            <person name="Wortman J."/>
            <person name="Nusbaum C."/>
            <person name="Birren B."/>
        </authorList>
    </citation>
    <scope>NUCLEOTIDE SEQUENCE [LARGE SCALE GENOMIC DNA]</scope>
    <source>
        <strain evidence="3 4">ATCC 51513</strain>
    </source>
</reference>
<feature type="region of interest" description="Disordered" evidence="1">
    <location>
        <begin position="294"/>
        <end position="350"/>
    </location>
</feature>